<dbReference type="Gene3D" id="3.40.50.80">
    <property type="entry name" value="Nucleotide-binding domain of ferredoxin-NADP reductase (FNR) module"/>
    <property type="match status" value="1"/>
</dbReference>
<dbReference type="STRING" id="336963.C4JGX1"/>
<dbReference type="GeneID" id="8439906"/>
<keyword evidence="3" id="KW-1185">Reference proteome</keyword>
<evidence type="ECO:0000313" key="2">
    <source>
        <dbReference type="EMBL" id="EEP76373.1"/>
    </source>
</evidence>
<dbReference type="InParanoid" id="C4JGX1"/>
<name>C4JGX1_UNCRE</name>
<dbReference type="VEuPathDB" id="FungiDB:UREG_01222"/>
<dbReference type="PANTHER" id="PTHR42815:SF2">
    <property type="entry name" value="FAD-BINDING, PUTATIVE (AFU_ORTHOLOGUE AFUA_6G07600)-RELATED"/>
    <property type="match status" value="1"/>
</dbReference>
<dbReference type="InterPro" id="IPR039261">
    <property type="entry name" value="FNR_nucleotide-bd"/>
</dbReference>
<feature type="domain" description="FAD-binding FR-type" evidence="1">
    <location>
        <begin position="351"/>
        <end position="473"/>
    </location>
</feature>
<dbReference type="PANTHER" id="PTHR42815">
    <property type="entry name" value="FAD-BINDING, PUTATIVE (AFU_ORTHOLOGUE AFUA_6G07600)-RELATED"/>
    <property type="match status" value="1"/>
</dbReference>
<dbReference type="AlphaFoldDB" id="C4JGX1"/>
<dbReference type="OrthoDB" id="436496at2759"/>
<dbReference type="InterPro" id="IPR017938">
    <property type="entry name" value="Riboflavin_synthase-like_b-brl"/>
</dbReference>
<evidence type="ECO:0000259" key="1">
    <source>
        <dbReference type="PROSITE" id="PS51384"/>
    </source>
</evidence>
<dbReference type="InterPro" id="IPR017927">
    <property type="entry name" value="FAD-bd_FR_type"/>
</dbReference>
<dbReference type="EMBL" id="CH476615">
    <property type="protein sequence ID" value="EEP76373.1"/>
    <property type="molecule type" value="Genomic_DNA"/>
</dbReference>
<dbReference type="RefSeq" id="XP_002541706.1">
    <property type="nucleotide sequence ID" value="XM_002541660.1"/>
</dbReference>
<dbReference type="Gene3D" id="2.40.30.10">
    <property type="entry name" value="Translation factors"/>
    <property type="match status" value="1"/>
</dbReference>
<evidence type="ECO:0000313" key="3">
    <source>
        <dbReference type="Proteomes" id="UP000002058"/>
    </source>
</evidence>
<dbReference type="OMA" id="LICCAVP"/>
<proteinExistence type="predicted"/>
<organism evidence="2 3">
    <name type="scientific">Uncinocarpus reesii (strain UAMH 1704)</name>
    <dbReference type="NCBI Taxonomy" id="336963"/>
    <lineage>
        <taxon>Eukaryota</taxon>
        <taxon>Fungi</taxon>
        <taxon>Dikarya</taxon>
        <taxon>Ascomycota</taxon>
        <taxon>Pezizomycotina</taxon>
        <taxon>Eurotiomycetes</taxon>
        <taxon>Eurotiomycetidae</taxon>
        <taxon>Onygenales</taxon>
        <taxon>Onygenaceae</taxon>
        <taxon>Uncinocarpus</taxon>
    </lineage>
</organism>
<dbReference type="HOGENOM" id="CLU_017006_2_0_1"/>
<dbReference type="SUPFAM" id="SSF63380">
    <property type="entry name" value="Riboflavin synthase domain-like"/>
    <property type="match status" value="1"/>
</dbReference>
<accession>C4JGX1</accession>
<sequence length="612" mass="67533">MAFILAESAPWHAGEVKMHSLMQVPYEDDPTAPNLTPGGGYFVQMAPLMAIGTLDKQGLPWTTVLGGAAGFAGQIAPSILAVRNTVDRRYDPVIEALLAGKSDGEIVKFNDPGRLMSALSIDLGYRRRLKLMGRMVVACVNENDSGQNRSDHTGMAQLVFKVTNSLGNCPKYINKKHISPATPEPNLVSDSPQLPQGAVDLLNRVDTLFLSTSHHRESMDTNIRGGPRGFVRVLSNEPTGAVLVYPEYSGNRLYQSLGNLQTTPQAGYVFPDFETGNVLYATGKTEIFVGGDAAALLPRSNLAVKVTLTAARYVEKGLPFIGKPGEPSPYNPPLRYLPTEKVAPGTQLPEGKAVSARFIKKEVITPTINRFRFQISDPLVVGKWIPGQYATISFQDELDMGYSHMKEDDPTSINDNYIRTFTVSSHPQRKLADNEFEITVRKHGRVTNHLFRSSERSAMEVSLRGFGGDFRFENLDNDGRIIPFVVGGIGITPVIAQLHTIEFSRLRLYWSVAAQDIALVHDTFEQFPGLPKSTVLFLTGLERAKANFGEKEQGMLKFVLESGAEVQERRLTADDLVLDGTEEWYLCGSAGLRKNVLSWLSGKRVVYEDFDY</sequence>
<dbReference type="Gene3D" id="2.30.110.10">
    <property type="entry name" value="Electron Transport, Fmn-binding Protein, Chain A"/>
    <property type="match status" value="1"/>
</dbReference>
<dbReference type="GO" id="GO:0016491">
    <property type="term" value="F:oxidoreductase activity"/>
    <property type="evidence" value="ECO:0007669"/>
    <property type="project" value="InterPro"/>
</dbReference>
<dbReference type="KEGG" id="ure:UREG_01222"/>
<dbReference type="SUPFAM" id="SSF52343">
    <property type="entry name" value="Ferredoxin reductase-like, C-terminal NADP-linked domain"/>
    <property type="match status" value="1"/>
</dbReference>
<dbReference type="PROSITE" id="PS51384">
    <property type="entry name" value="FAD_FR"/>
    <property type="match status" value="1"/>
</dbReference>
<dbReference type="Proteomes" id="UP000002058">
    <property type="component" value="Unassembled WGS sequence"/>
</dbReference>
<gene>
    <name evidence="2" type="ORF">UREG_01222</name>
</gene>
<reference evidence="3" key="1">
    <citation type="journal article" date="2009" name="Genome Res.">
        <title>Comparative genomic analyses of the human fungal pathogens Coccidioides and their relatives.</title>
        <authorList>
            <person name="Sharpton T.J."/>
            <person name="Stajich J.E."/>
            <person name="Rounsley S.D."/>
            <person name="Gardner M.J."/>
            <person name="Wortman J.R."/>
            <person name="Jordar V.S."/>
            <person name="Maiti R."/>
            <person name="Kodira C.D."/>
            <person name="Neafsey D.E."/>
            <person name="Zeng Q."/>
            <person name="Hung C.-Y."/>
            <person name="McMahan C."/>
            <person name="Muszewska A."/>
            <person name="Grynberg M."/>
            <person name="Mandel M.A."/>
            <person name="Kellner E.M."/>
            <person name="Barker B.M."/>
            <person name="Galgiani J.N."/>
            <person name="Orbach M.J."/>
            <person name="Kirkland T.N."/>
            <person name="Cole G.T."/>
            <person name="Henn M.R."/>
            <person name="Birren B.W."/>
            <person name="Taylor J.W."/>
        </authorList>
    </citation>
    <scope>NUCLEOTIDE SEQUENCE [LARGE SCALE GENOMIC DNA]</scope>
    <source>
        <strain evidence="3">UAMH 1704</strain>
    </source>
</reference>
<protein>
    <recommendedName>
        <fullName evidence="1">FAD-binding FR-type domain-containing protein</fullName>
    </recommendedName>
</protein>
<dbReference type="InterPro" id="IPR012349">
    <property type="entry name" value="Split_barrel_FMN-bd"/>
</dbReference>
<dbReference type="CDD" id="cd06197">
    <property type="entry name" value="FNR_like_2"/>
    <property type="match status" value="1"/>
</dbReference>
<dbReference type="eggNOG" id="ENOG502RRJ9">
    <property type="taxonomic scope" value="Eukaryota"/>
</dbReference>